<dbReference type="EMBL" id="CP162670">
    <property type="protein sequence ID" value="XDL26747.1"/>
    <property type="molecule type" value="Genomic_DNA"/>
</dbReference>
<feature type="domain" description="YagK/YfjJ C-terminal" evidence="1">
    <location>
        <begin position="2"/>
        <end position="40"/>
    </location>
</feature>
<accession>A0AB39ISP6</accession>
<gene>
    <name evidence="2" type="ORF">LF929_016765</name>
</gene>
<dbReference type="GeneID" id="302583356"/>
<dbReference type="InterPro" id="IPR057271">
    <property type="entry name" value="YagK_YfjJ_C"/>
</dbReference>
<name>A0AB39ISP6_9GAMM</name>
<proteinExistence type="predicted"/>
<evidence type="ECO:0000313" key="2">
    <source>
        <dbReference type="EMBL" id="XDL26747.1"/>
    </source>
</evidence>
<sequence length="42" mass="5060">MDTQSPDYIYNYGMLFVRLDYLTKLESKIYENGERNFGCSRK</sequence>
<dbReference type="Pfam" id="PF11726">
    <property type="entry name" value="YagK_YfjJ_C"/>
    <property type="match status" value="1"/>
</dbReference>
<evidence type="ECO:0000259" key="1">
    <source>
        <dbReference type="Pfam" id="PF11726"/>
    </source>
</evidence>
<protein>
    <submittedName>
        <fullName evidence="2">Inovirus-type Gp2 protein</fullName>
    </submittedName>
</protein>
<reference evidence="2" key="1">
    <citation type="submission" date="2024-07" db="EMBL/GenBank/DDBJ databases">
        <authorList>
            <person name="Pedron J."/>
        </authorList>
    </citation>
    <scope>NUCLEOTIDE SEQUENCE</scope>
    <source>
        <strain evidence="2">A003-S1-M15</strain>
    </source>
</reference>
<organism evidence="2">
    <name type="scientific">Dickeya oryzae</name>
    <dbReference type="NCBI Taxonomy" id="1240404"/>
    <lineage>
        <taxon>Bacteria</taxon>
        <taxon>Pseudomonadati</taxon>
        <taxon>Pseudomonadota</taxon>
        <taxon>Gammaproteobacteria</taxon>
        <taxon>Enterobacterales</taxon>
        <taxon>Pectobacteriaceae</taxon>
        <taxon>Dickeya</taxon>
    </lineage>
</organism>
<dbReference type="RefSeq" id="WP_246753692.1">
    <property type="nucleotide sequence ID" value="NZ_CP162670.1"/>
</dbReference>
<dbReference type="AlphaFoldDB" id="A0AB39ISP6"/>